<evidence type="ECO:0008006" key="4">
    <source>
        <dbReference type="Google" id="ProtNLM"/>
    </source>
</evidence>
<organism evidence="2 3">
    <name type="scientific">Candidatus Nitrospira kreftii</name>
    <dbReference type="NCBI Taxonomy" id="2652173"/>
    <lineage>
        <taxon>Bacteria</taxon>
        <taxon>Pseudomonadati</taxon>
        <taxon>Nitrospirota</taxon>
        <taxon>Nitrospiria</taxon>
        <taxon>Nitrospirales</taxon>
        <taxon>Nitrospiraceae</taxon>
        <taxon>Nitrospira</taxon>
    </lineage>
</organism>
<dbReference type="EMBL" id="CP047423">
    <property type="protein sequence ID" value="QPD05429.1"/>
    <property type="molecule type" value="Genomic_DNA"/>
</dbReference>
<gene>
    <name evidence="2" type="ORF">Nkreftii_003203</name>
</gene>
<dbReference type="KEGG" id="nkf:Nkreftii_003203"/>
<evidence type="ECO:0000313" key="2">
    <source>
        <dbReference type="EMBL" id="QPD05429.1"/>
    </source>
</evidence>
<sequence>MGPSQAAVRLTWWIARSLLVPALLLNPADAAEPERVSIQTLLSPQATSYQQHLVTLEGGTSALQTIQPIVGSYSLRSKPCLLYGRASFVLEDETGSLPVVVMGSCNPDAPEALPKDGGRVRVTGVVQVLKSEAPRDVRVQATAIQILDSH</sequence>
<dbReference type="Proteomes" id="UP000593737">
    <property type="component" value="Chromosome"/>
</dbReference>
<protein>
    <recommendedName>
        <fullName evidence="4">DUF5666 domain-containing protein</fullName>
    </recommendedName>
</protein>
<proteinExistence type="predicted"/>
<evidence type="ECO:0000256" key="1">
    <source>
        <dbReference type="SAM" id="SignalP"/>
    </source>
</evidence>
<name>A0A7S8J0W0_9BACT</name>
<reference evidence="2 3" key="1">
    <citation type="journal article" date="2020" name="ISME J.">
        <title>Enrichment and physiological characterization of a novel comammox Nitrospira indicates ammonium inhibition of complete nitrification.</title>
        <authorList>
            <person name="Sakoula D."/>
            <person name="Koch H."/>
            <person name="Frank J."/>
            <person name="Jetten M.S.M."/>
            <person name="van Kessel M.A.H.J."/>
            <person name="Lucker S."/>
        </authorList>
    </citation>
    <scope>NUCLEOTIDE SEQUENCE [LARGE SCALE GENOMIC DNA]</scope>
    <source>
        <strain evidence="2">Comreactor17</strain>
    </source>
</reference>
<feature type="signal peptide" evidence="1">
    <location>
        <begin position="1"/>
        <end position="30"/>
    </location>
</feature>
<feature type="chain" id="PRO_5032663584" description="DUF5666 domain-containing protein" evidence="1">
    <location>
        <begin position="31"/>
        <end position="150"/>
    </location>
</feature>
<evidence type="ECO:0000313" key="3">
    <source>
        <dbReference type="Proteomes" id="UP000593737"/>
    </source>
</evidence>
<dbReference type="AlphaFoldDB" id="A0A7S8J0W0"/>
<accession>A0A7S8J0W0</accession>
<keyword evidence="1" id="KW-0732">Signal</keyword>